<dbReference type="Proteomes" id="UP000521943">
    <property type="component" value="Unassembled WGS sequence"/>
</dbReference>
<name>A0A8H6MH50_9AGAR</name>
<dbReference type="OrthoDB" id="3130517at2759"/>
<sequence>MPNAFIRTTDPAGRQRIQRCLDELCREPEDEDLVAIAKEWARMSWTTADGTVFKLSTRRTTVEVEEDIPALRASPDEVRAATQEYLKCLLARKSGHTRFILPKMAVILSSRGPSDADKVDECFFLRHHCPFGIRPKIPIADENGVLTSFEWPWMPVDPSCPFEELLSDLSTVLLSDLCPTVPSGIESSLTSGHTPQIPKTPLCDKAFLRVDAEAMESIHNSWASFNAEQLRLCETEFLRAPEDRELIQVAKDWAEMVWITADGRDFYLTHMITGEPETGALRVSRSEIRKTTEGYLHCLVQRRKFHSTFVQPKIRAVMALPNLSPRDKVEQCLVLRSFSPLAIESKVPYQNRDGSIEFRYVWEPVVPTFIGALLRDLSLTSSTYSY</sequence>
<accession>A0A8H6MH50</accession>
<keyword evidence="2" id="KW-1185">Reference proteome</keyword>
<reference evidence="1 2" key="1">
    <citation type="submission" date="2020-07" db="EMBL/GenBank/DDBJ databases">
        <title>Comparative genomics of pyrophilous fungi reveals a link between fire events and developmental genes.</title>
        <authorList>
            <consortium name="DOE Joint Genome Institute"/>
            <person name="Steindorff A.S."/>
            <person name="Carver A."/>
            <person name="Calhoun S."/>
            <person name="Stillman K."/>
            <person name="Liu H."/>
            <person name="Lipzen A."/>
            <person name="Pangilinan J."/>
            <person name="Labutti K."/>
            <person name="Bruns T.D."/>
            <person name="Grigoriev I.V."/>
        </authorList>
    </citation>
    <scope>NUCLEOTIDE SEQUENCE [LARGE SCALE GENOMIC DNA]</scope>
    <source>
        <strain evidence="1 2">CBS 144469</strain>
    </source>
</reference>
<protein>
    <submittedName>
        <fullName evidence="1">Uncharacterized protein</fullName>
    </submittedName>
</protein>
<organism evidence="1 2">
    <name type="scientific">Ephemerocybe angulata</name>
    <dbReference type="NCBI Taxonomy" id="980116"/>
    <lineage>
        <taxon>Eukaryota</taxon>
        <taxon>Fungi</taxon>
        <taxon>Dikarya</taxon>
        <taxon>Basidiomycota</taxon>
        <taxon>Agaricomycotina</taxon>
        <taxon>Agaricomycetes</taxon>
        <taxon>Agaricomycetidae</taxon>
        <taxon>Agaricales</taxon>
        <taxon>Agaricineae</taxon>
        <taxon>Psathyrellaceae</taxon>
        <taxon>Ephemerocybe</taxon>
    </lineage>
</organism>
<evidence type="ECO:0000313" key="1">
    <source>
        <dbReference type="EMBL" id="KAF6765756.1"/>
    </source>
</evidence>
<comment type="caution">
    <text evidence="1">The sequence shown here is derived from an EMBL/GenBank/DDBJ whole genome shotgun (WGS) entry which is preliminary data.</text>
</comment>
<dbReference type="AlphaFoldDB" id="A0A8H6MH50"/>
<proteinExistence type="predicted"/>
<gene>
    <name evidence="1" type="ORF">DFP72DRAFT_1058313</name>
</gene>
<evidence type="ECO:0000313" key="2">
    <source>
        <dbReference type="Proteomes" id="UP000521943"/>
    </source>
</evidence>
<dbReference type="EMBL" id="JACGCI010000002">
    <property type="protein sequence ID" value="KAF6765756.1"/>
    <property type="molecule type" value="Genomic_DNA"/>
</dbReference>